<proteinExistence type="predicted"/>
<evidence type="ECO:0000313" key="1">
    <source>
        <dbReference type="EMBL" id="EEQ49223.1"/>
    </source>
</evidence>
<keyword evidence="2" id="KW-1185">Reference proteome</keyword>
<reference evidence="1 2" key="1">
    <citation type="submission" date="2009-04" db="EMBL/GenBank/DDBJ databases">
        <authorList>
            <person name="Qin X."/>
            <person name="Bachman B."/>
            <person name="Battles P."/>
            <person name="Bell A."/>
            <person name="Bess C."/>
            <person name="Bickham C."/>
            <person name="Chaboub L."/>
            <person name="Chen D."/>
            <person name="Coyle M."/>
            <person name="Deiros D.R."/>
            <person name="Dinh H."/>
            <person name="Forbes L."/>
            <person name="Fowler G."/>
            <person name="Francisco L."/>
            <person name="Fu Q."/>
            <person name="Gubbala S."/>
            <person name="Hale W."/>
            <person name="Han Y."/>
            <person name="Hemphill L."/>
            <person name="Highlander S.K."/>
            <person name="Hirani K."/>
            <person name="Hogues M."/>
            <person name="Jackson L."/>
            <person name="Jakkamsetti A."/>
            <person name="Javaid M."/>
            <person name="Jiang H."/>
            <person name="Korchina V."/>
            <person name="Kovar C."/>
            <person name="Lara F."/>
            <person name="Lee S."/>
            <person name="Mata R."/>
            <person name="Mathew T."/>
            <person name="Moen C."/>
            <person name="Morales K."/>
            <person name="Munidasa M."/>
            <person name="Nazareth L."/>
            <person name="Ngo R."/>
            <person name="Nguyen L."/>
            <person name="Okwuonu G."/>
            <person name="Ongeri F."/>
            <person name="Patil S."/>
            <person name="Petrosino J."/>
            <person name="Pham C."/>
            <person name="Pham P."/>
            <person name="Pu L.-L."/>
            <person name="Puazo M."/>
            <person name="Raj R."/>
            <person name="Reid J."/>
            <person name="Rouhana J."/>
            <person name="Saada N."/>
            <person name="Shang Y."/>
            <person name="Simmons D."/>
            <person name="Thornton R."/>
            <person name="Warren J."/>
            <person name="Weissenberger G."/>
            <person name="Zhang J."/>
            <person name="Zhang L."/>
            <person name="Zhou C."/>
            <person name="Zhu D."/>
            <person name="Muzny D."/>
            <person name="Worley K."/>
            <person name="Gibbs R."/>
        </authorList>
    </citation>
    <scope>NUCLEOTIDE SEQUENCE [LARGE SCALE GENOMIC DNA]</scope>
    <source>
        <strain evidence="1 2">ATCC 43531</strain>
    </source>
</reference>
<dbReference type="EMBL" id="ACLA01000006">
    <property type="protein sequence ID" value="EEQ49223.1"/>
    <property type="molecule type" value="Genomic_DNA"/>
</dbReference>
<dbReference type="AlphaFoldDB" id="C4V1T6"/>
<sequence length="58" mass="7038">MIGKALHETPPLFTNLFHRVHYNRTEEKKSFHRLRKVLQKDFKISYNNNINNGIIDYH</sequence>
<dbReference type="STRING" id="638302.HMPREF0908_0539"/>
<dbReference type="HOGENOM" id="CLU_2976738_0_0_9"/>
<accession>C4V1T6</accession>
<name>C4V1T6_9FIRM</name>
<evidence type="ECO:0000313" key="2">
    <source>
        <dbReference type="Proteomes" id="UP000005309"/>
    </source>
</evidence>
<gene>
    <name evidence="1" type="ORF">HMPREF0908_0539</name>
</gene>
<dbReference type="Proteomes" id="UP000005309">
    <property type="component" value="Unassembled WGS sequence"/>
</dbReference>
<protein>
    <submittedName>
        <fullName evidence="1">Uncharacterized protein</fullName>
    </submittedName>
</protein>
<comment type="caution">
    <text evidence="1">The sequence shown here is derived from an EMBL/GenBank/DDBJ whole genome shotgun (WGS) entry which is preliminary data.</text>
</comment>
<organism evidence="1 2">
    <name type="scientific">Selenomonas flueggei ATCC 43531</name>
    <dbReference type="NCBI Taxonomy" id="638302"/>
    <lineage>
        <taxon>Bacteria</taxon>
        <taxon>Bacillati</taxon>
        <taxon>Bacillota</taxon>
        <taxon>Negativicutes</taxon>
        <taxon>Selenomonadales</taxon>
        <taxon>Selenomonadaceae</taxon>
        <taxon>Selenomonas</taxon>
    </lineage>
</organism>